<keyword evidence="3" id="KW-1185">Reference proteome</keyword>
<organism evidence="2 3">
    <name type="scientific">Luoshenia tenuis</name>
    <dbReference type="NCBI Taxonomy" id="2763654"/>
    <lineage>
        <taxon>Bacteria</taxon>
        <taxon>Bacillati</taxon>
        <taxon>Bacillota</taxon>
        <taxon>Clostridia</taxon>
        <taxon>Christensenellales</taxon>
        <taxon>Christensenellaceae</taxon>
        <taxon>Luoshenia</taxon>
    </lineage>
</organism>
<dbReference type="InterPro" id="IPR010001">
    <property type="entry name" value="BofA"/>
</dbReference>
<feature type="transmembrane region" description="Helical" evidence="1">
    <location>
        <begin position="37"/>
        <end position="58"/>
    </location>
</feature>
<name>A0A926CYR6_9FIRM</name>
<proteinExistence type="predicted"/>
<dbReference type="AlphaFoldDB" id="A0A926CYR6"/>
<evidence type="ECO:0000256" key="1">
    <source>
        <dbReference type="SAM" id="Phobius"/>
    </source>
</evidence>
<evidence type="ECO:0000313" key="3">
    <source>
        <dbReference type="Proteomes" id="UP000654279"/>
    </source>
</evidence>
<keyword evidence="1" id="KW-0472">Membrane</keyword>
<dbReference type="Proteomes" id="UP000654279">
    <property type="component" value="Unassembled WGS sequence"/>
</dbReference>
<gene>
    <name evidence="2" type="ORF">H8699_03970</name>
</gene>
<dbReference type="EMBL" id="JACRSO010000001">
    <property type="protein sequence ID" value="MBC8528593.1"/>
    <property type="molecule type" value="Genomic_DNA"/>
</dbReference>
<evidence type="ECO:0000313" key="2">
    <source>
        <dbReference type="EMBL" id="MBC8528593.1"/>
    </source>
</evidence>
<feature type="transmembrane region" description="Helical" evidence="1">
    <location>
        <begin position="6"/>
        <end position="28"/>
    </location>
</feature>
<dbReference type="NCBIfam" id="TIGR02862">
    <property type="entry name" value="spore_BofA"/>
    <property type="match status" value="1"/>
</dbReference>
<dbReference type="RefSeq" id="WP_138295146.1">
    <property type="nucleotide sequence ID" value="NZ_JACRSO010000001.1"/>
</dbReference>
<comment type="caution">
    <text evidence="2">The sequence shown here is derived from an EMBL/GenBank/DDBJ whole genome shotgun (WGS) entry which is preliminary data.</text>
</comment>
<protein>
    <submittedName>
        <fullName evidence="2">Pro-sigmaK processing inhibitor BofA family protein</fullName>
    </submittedName>
</protein>
<feature type="transmembrane region" description="Helical" evidence="1">
    <location>
        <begin position="64"/>
        <end position="86"/>
    </location>
</feature>
<reference evidence="2" key="1">
    <citation type="submission" date="2020-08" db="EMBL/GenBank/DDBJ databases">
        <title>Genome public.</title>
        <authorList>
            <person name="Liu C."/>
            <person name="Sun Q."/>
        </authorList>
    </citation>
    <scope>NUCLEOTIDE SEQUENCE</scope>
    <source>
        <strain evidence="2">NSJ-44</strain>
    </source>
</reference>
<keyword evidence="1" id="KW-1133">Transmembrane helix</keyword>
<keyword evidence="1" id="KW-0812">Transmembrane</keyword>
<accession>A0A926CYR6</accession>
<dbReference type="Pfam" id="PF07441">
    <property type="entry name" value="BofA"/>
    <property type="match status" value="1"/>
</dbReference>
<sequence>MGLSIPYEAIIAYALGLVLLYVVGYLLLVPFKMVLRFIYNGLLGGLMLWGLNVVGGFFGVNIAINFVTALIAGFLGIPGIILLLILQMIL</sequence>